<protein>
    <submittedName>
        <fullName evidence="1">Gene transfer agent family protein</fullName>
    </submittedName>
</protein>
<evidence type="ECO:0000313" key="2">
    <source>
        <dbReference type="Proteomes" id="UP000319897"/>
    </source>
</evidence>
<comment type="caution">
    <text evidence="1">The sequence shown here is derived from an EMBL/GenBank/DDBJ whole genome shotgun (WGS) entry which is preliminary data.</text>
</comment>
<dbReference type="InterPro" id="IPR021791">
    <property type="entry name" value="Phage_TAC_11"/>
</dbReference>
<organism evidence="1 2">
    <name type="scientific">Sandaracinobacter neustonicus</name>
    <dbReference type="NCBI Taxonomy" id="1715348"/>
    <lineage>
        <taxon>Bacteria</taxon>
        <taxon>Pseudomonadati</taxon>
        <taxon>Pseudomonadota</taxon>
        <taxon>Alphaproteobacteria</taxon>
        <taxon>Sphingomonadales</taxon>
        <taxon>Sphingosinicellaceae</taxon>
        <taxon>Sandaracinobacter</taxon>
    </lineage>
</organism>
<name>A0A501XDJ3_9SPHN</name>
<dbReference type="Pfam" id="PF11836">
    <property type="entry name" value="Phage_TAC_11"/>
    <property type="match status" value="1"/>
</dbReference>
<proteinExistence type="predicted"/>
<sequence length="102" mass="10607">MSANPVRGEVALPLGGVARVLRPSFSALVAAEEEAGSLFLMLDRAASGQARISDMSALFWNCLGDRQDGEGRASFEAALLAQGVAALLPVYRALLSAVFGGR</sequence>
<reference evidence="1 2" key="1">
    <citation type="submission" date="2019-06" db="EMBL/GenBank/DDBJ databases">
        <authorList>
            <person name="Lee I."/>
            <person name="Jang G.I."/>
            <person name="Hwang C.Y."/>
        </authorList>
    </citation>
    <scope>NUCLEOTIDE SEQUENCE [LARGE SCALE GENOMIC DNA]</scope>
    <source>
        <strain evidence="1 2">PAMC 28131</strain>
    </source>
</reference>
<dbReference type="AlphaFoldDB" id="A0A501XDJ3"/>
<gene>
    <name evidence="1" type="ORF">FJQ54_15750</name>
</gene>
<dbReference type="RefSeq" id="WP_140929372.1">
    <property type="nucleotide sequence ID" value="NZ_VFSU01000034.1"/>
</dbReference>
<keyword evidence="2" id="KW-1185">Reference proteome</keyword>
<dbReference type="OrthoDB" id="7506512at2"/>
<dbReference type="EMBL" id="VFSU01000034">
    <property type="protein sequence ID" value="TPE58519.1"/>
    <property type="molecule type" value="Genomic_DNA"/>
</dbReference>
<evidence type="ECO:0000313" key="1">
    <source>
        <dbReference type="EMBL" id="TPE58519.1"/>
    </source>
</evidence>
<accession>A0A501XDJ3</accession>
<dbReference type="Proteomes" id="UP000319897">
    <property type="component" value="Unassembled WGS sequence"/>
</dbReference>